<keyword evidence="3" id="KW-1185">Reference proteome</keyword>
<keyword evidence="1" id="KW-0812">Transmembrane</keyword>
<gene>
    <name evidence="2" type="ORF">RIF29_39651</name>
</gene>
<accession>A0AAN9E251</accession>
<dbReference type="Proteomes" id="UP001372338">
    <property type="component" value="Unassembled WGS sequence"/>
</dbReference>
<evidence type="ECO:0000313" key="3">
    <source>
        <dbReference type="Proteomes" id="UP001372338"/>
    </source>
</evidence>
<dbReference type="EMBL" id="JAYWIO010000008">
    <property type="protein sequence ID" value="KAK7244824.1"/>
    <property type="molecule type" value="Genomic_DNA"/>
</dbReference>
<keyword evidence="1" id="KW-1133">Transmembrane helix</keyword>
<keyword evidence="1" id="KW-0472">Membrane</keyword>
<reference evidence="2 3" key="1">
    <citation type="submission" date="2024-01" db="EMBL/GenBank/DDBJ databases">
        <title>The genomes of 5 underutilized Papilionoideae crops provide insights into root nodulation and disease resistanc.</title>
        <authorList>
            <person name="Yuan L."/>
        </authorList>
    </citation>
    <scope>NUCLEOTIDE SEQUENCE [LARGE SCALE GENOMIC DNA]</scope>
    <source>
        <strain evidence="2">ZHUSHIDOU_FW_LH</strain>
        <tissue evidence="2">Leaf</tissue>
    </source>
</reference>
<protein>
    <submittedName>
        <fullName evidence="2">Uncharacterized protein</fullName>
    </submittedName>
</protein>
<comment type="caution">
    <text evidence="2">The sequence shown here is derived from an EMBL/GenBank/DDBJ whole genome shotgun (WGS) entry which is preliminary data.</text>
</comment>
<name>A0AAN9E251_CROPI</name>
<evidence type="ECO:0000313" key="2">
    <source>
        <dbReference type="EMBL" id="KAK7244824.1"/>
    </source>
</evidence>
<sequence length="127" mass="14987">MKAKRGKRSEAFWPSIVMKKWLKVKPKVNDFSEDEVDTETESEDDGDLDKHELELDFKRYWEEFRSSSSEKLLSCHQLVSLVVSYVFDPKWLRIITTRTFCLQLLWSVFGELLLNTVEVIMATMFSV</sequence>
<organism evidence="2 3">
    <name type="scientific">Crotalaria pallida</name>
    <name type="common">Smooth rattlebox</name>
    <name type="synonym">Crotalaria striata</name>
    <dbReference type="NCBI Taxonomy" id="3830"/>
    <lineage>
        <taxon>Eukaryota</taxon>
        <taxon>Viridiplantae</taxon>
        <taxon>Streptophyta</taxon>
        <taxon>Embryophyta</taxon>
        <taxon>Tracheophyta</taxon>
        <taxon>Spermatophyta</taxon>
        <taxon>Magnoliopsida</taxon>
        <taxon>eudicotyledons</taxon>
        <taxon>Gunneridae</taxon>
        <taxon>Pentapetalae</taxon>
        <taxon>rosids</taxon>
        <taxon>fabids</taxon>
        <taxon>Fabales</taxon>
        <taxon>Fabaceae</taxon>
        <taxon>Papilionoideae</taxon>
        <taxon>50 kb inversion clade</taxon>
        <taxon>genistoids sensu lato</taxon>
        <taxon>core genistoids</taxon>
        <taxon>Crotalarieae</taxon>
        <taxon>Crotalaria</taxon>
    </lineage>
</organism>
<feature type="transmembrane region" description="Helical" evidence="1">
    <location>
        <begin position="100"/>
        <end position="125"/>
    </location>
</feature>
<evidence type="ECO:0000256" key="1">
    <source>
        <dbReference type="SAM" id="Phobius"/>
    </source>
</evidence>
<proteinExistence type="predicted"/>
<dbReference type="AlphaFoldDB" id="A0AAN9E251"/>